<dbReference type="Pfam" id="PF08502">
    <property type="entry name" value="LeuA_dimer"/>
    <property type="match status" value="1"/>
</dbReference>
<dbReference type="InterPro" id="IPR050073">
    <property type="entry name" value="2-IPM_HCS-like"/>
</dbReference>
<evidence type="ECO:0000256" key="5">
    <source>
        <dbReference type="ARBA" id="ARBA00022605"/>
    </source>
</evidence>
<dbReference type="Gene3D" id="1.10.238.260">
    <property type="match status" value="1"/>
</dbReference>
<keyword evidence="6" id="KW-0808">Transferase</keyword>
<sequence>MQREKLIIFDTTLRDGEQCPGASLNIKEKLEIARQLALLKVDVIEAGFPVASPGDFESVKQIAEEIRGASIAGLSRALEKDIEAAAKALEKAEKPRIHVFLSTSKVHRDHMVEKAKEEIIEMGVKAISFARKFCDDVEFSPMDATRTEKDFLAEVTREVIQAGATTVNIPDTVGYTIPEEFAQLIGYLKQNVDNIDQAIISVHCHNDLGLAVSNSLAAVQAGARQVECTINGIGERAGNAAMEEIVMAVRTRKDFFSNVQTNIETRHIQPCSKLVSSLTGFFVQRNKAIVGKNAFAHESGVHQHGFLKRKDTFEIMDPADVGGEESELVMGKHSGRNALLHKAQEIGYSLSKEELDKVFEEFKVLADEKKEIFEDDIHTLIQKQKFSEDQQVTYKLSTLKCNFESGKEPQATVALISRDGKEHKSSSSGDGPVDAIYNAIDKITGLTCKLLDYQVMSKTKGQDAQGEVTVRVQNEKREVLGKGAGVNTIEASGFAYVNAINKLLLKSKSGPVEGNDVSGP</sequence>
<dbReference type="Gene3D" id="3.30.160.270">
    <property type="match status" value="1"/>
</dbReference>
<name>A0A381TU50_9ZZZZ</name>
<dbReference type="HAMAP" id="MF_01025">
    <property type="entry name" value="LeuA_type1"/>
    <property type="match status" value="1"/>
</dbReference>
<dbReference type="PROSITE" id="PS50991">
    <property type="entry name" value="PYR_CT"/>
    <property type="match status" value="1"/>
</dbReference>
<dbReference type="PROSITE" id="PS00816">
    <property type="entry name" value="AIPM_HOMOCIT_SYNTH_2"/>
    <property type="match status" value="1"/>
</dbReference>
<dbReference type="GO" id="GO:0009098">
    <property type="term" value="P:L-leucine biosynthetic process"/>
    <property type="evidence" value="ECO:0007669"/>
    <property type="project" value="UniProtKB-UniPathway"/>
</dbReference>
<dbReference type="Gene3D" id="3.20.20.70">
    <property type="entry name" value="Aldolase class I"/>
    <property type="match status" value="1"/>
</dbReference>
<dbReference type="SUPFAM" id="SSF110921">
    <property type="entry name" value="2-isopropylmalate synthase LeuA, allosteric (dimerisation) domain"/>
    <property type="match status" value="1"/>
</dbReference>
<dbReference type="PANTHER" id="PTHR10277:SF9">
    <property type="entry name" value="2-ISOPROPYLMALATE SYNTHASE 1, CHLOROPLASTIC-RELATED"/>
    <property type="match status" value="1"/>
</dbReference>
<dbReference type="GO" id="GO:0003852">
    <property type="term" value="F:2-isopropylmalate synthase activity"/>
    <property type="evidence" value="ECO:0007669"/>
    <property type="project" value="UniProtKB-EC"/>
</dbReference>
<keyword evidence="7" id="KW-0479">Metal-binding</keyword>
<protein>
    <recommendedName>
        <fullName evidence="3">2-isopropylmalate synthase</fullName>
        <ecNumber evidence="3">2.3.3.13</ecNumber>
    </recommendedName>
</protein>
<dbReference type="NCBIfam" id="NF002086">
    <property type="entry name" value="PRK00915.1-3"/>
    <property type="match status" value="1"/>
</dbReference>
<evidence type="ECO:0000256" key="6">
    <source>
        <dbReference type="ARBA" id="ARBA00022679"/>
    </source>
</evidence>
<dbReference type="InterPro" id="IPR005671">
    <property type="entry name" value="LeuA_bact_synth"/>
</dbReference>
<dbReference type="Pfam" id="PF00682">
    <property type="entry name" value="HMGL-like"/>
    <property type="match status" value="1"/>
</dbReference>
<dbReference type="SMART" id="SM00917">
    <property type="entry name" value="LeuA_dimer"/>
    <property type="match status" value="1"/>
</dbReference>
<dbReference type="PROSITE" id="PS00815">
    <property type="entry name" value="AIPM_HOMOCIT_SYNTH_1"/>
    <property type="match status" value="1"/>
</dbReference>
<dbReference type="InterPro" id="IPR002034">
    <property type="entry name" value="AIPM/Hcit_synth_CS"/>
</dbReference>
<dbReference type="FunFam" id="1.10.238.260:FF:000001">
    <property type="entry name" value="2-isopropylmalate synthase"/>
    <property type="match status" value="1"/>
</dbReference>
<dbReference type="EMBL" id="UINC01005172">
    <property type="protein sequence ID" value="SVA19575.1"/>
    <property type="molecule type" value="Genomic_DNA"/>
</dbReference>
<dbReference type="SUPFAM" id="SSF51569">
    <property type="entry name" value="Aldolase"/>
    <property type="match status" value="1"/>
</dbReference>
<dbReference type="FunFam" id="3.20.20.70:FF:000010">
    <property type="entry name" value="2-isopropylmalate synthase"/>
    <property type="match status" value="1"/>
</dbReference>
<dbReference type="InterPro" id="IPR000891">
    <property type="entry name" value="PYR_CT"/>
</dbReference>
<evidence type="ECO:0000256" key="4">
    <source>
        <dbReference type="ARBA" id="ARBA00022430"/>
    </source>
</evidence>
<reference evidence="10" key="1">
    <citation type="submission" date="2018-05" db="EMBL/GenBank/DDBJ databases">
        <authorList>
            <person name="Lanie J.A."/>
            <person name="Ng W.-L."/>
            <person name="Kazmierczak K.M."/>
            <person name="Andrzejewski T.M."/>
            <person name="Davidsen T.M."/>
            <person name="Wayne K.J."/>
            <person name="Tettelin H."/>
            <person name="Glass J.I."/>
            <person name="Rusch D."/>
            <person name="Podicherti R."/>
            <person name="Tsui H.-C.T."/>
            <person name="Winkler M.E."/>
        </authorList>
    </citation>
    <scope>NUCLEOTIDE SEQUENCE</scope>
</reference>
<comment type="similarity">
    <text evidence="2">Belongs to the alpha-IPM synthase/homocitrate synthase family. LeuA type 1 subfamily.</text>
</comment>
<keyword evidence="8" id="KW-0100">Branched-chain amino acid biosynthesis</keyword>
<dbReference type="InterPro" id="IPR054691">
    <property type="entry name" value="LeuA/HCS_post-cat"/>
</dbReference>
<comment type="pathway">
    <text evidence="1">Amino-acid biosynthesis; L-leucine biosynthesis; L-leucine from 3-methyl-2-oxobutanoate: step 1/4.</text>
</comment>
<dbReference type="InterPro" id="IPR013709">
    <property type="entry name" value="2-isopropylmalate_synth_dimer"/>
</dbReference>
<accession>A0A381TU50</accession>
<dbReference type="FunFam" id="3.30.160.270:FF:000003">
    <property type="entry name" value="2-isopropylmalate synthase"/>
    <property type="match status" value="1"/>
</dbReference>
<dbReference type="CDD" id="cd07940">
    <property type="entry name" value="DRE_TIM_IPMS"/>
    <property type="match status" value="1"/>
</dbReference>
<dbReference type="PANTHER" id="PTHR10277">
    <property type="entry name" value="HOMOCITRATE SYNTHASE-RELATED"/>
    <property type="match status" value="1"/>
</dbReference>
<dbReference type="UniPathway" id="UPA00048">
    <property type="reaction ID" value="UER00070"/>
</dbReference>
<evidence type="ECO:0000256" key="3">
    <source>
        <dbReference type="ARBA" id="ARBA00012973"/>
    </source>
</evidence>
<evidence type="ECO:0000259" key="9">
    <source>
        <dbReference type="PROSITE" id="PS50991"/>
    </source>
</evidence>
<evidence type="ECO:0000313" key="10">
    <source>
        <dbReference type="EMBL" id="SVA19575.1"/>
    </source>
</evidence>
<organism evidence="10">
    <name type="scientific">marine metagenome</name>
    <dbReference type="NCBI Taxonomy" id="408172"/>
    <lineage>
        <taxon>unclassified sequences</taxon>
        <taxon>metagenomes</taxon>
        <taxon>ecological metagenomes</taxon>
    </lineage>
</organism>
<keyword evidence="5" id="KW-0028">Amino-acid biosynthesis</keyword>
<dbReference type="InterPro" id="IPR036230">
    <property type="entry name" value="LeuA_allosteric_dom_sf"/>
</dbReference>
<dbReference type="NCBIfam" id="TIGR00973">
    <property type="entry name" value="leuA_bact"/>
    <property type="match status" value="1"/>
</dbReference>
<gene>
    <name evidence="10" type="ORF">METZ01_LOCUS72429</name>
</gene>
<evidence type="ECO:0000256" key="8">
    <source>
        <dbReference type="ARBA" id="ARBA00023304"/>
    </source>
</evidence>
<proteinExistence type="inferred from homology"/>
<evidence type="ECO:0000256" key="7">
    <source>
        <dbReference type="ARBA" id="ARBA00022723"/>
    </source>
</evidence>
<evidence type="ECO:0000256" key="2">
    <source>
        <dbReference type="ARBA" id="ARBA00009396"/>
    </source>
</evidence>
<dbReference type="GO" id="GO:0046872">
    <property type="term" value="F:metal ion binding"/>
    <property type="evidence" value="ECO:0007669"/>
    <property type="project" value="UniProtKB-KW"/>
</dbReference>
<keyword evidence="4" id="KW-0432">Leucine biosynthesis</keyword>
<feature type="domain" description="Pyruvate carboxyltransferase" evidence="9">
    <location>
        <begin position="6"/>
        <end position="269"/>
    </location>
</feature>
<dbReference type="InterPro" id="IPR013785">
    <property type="entry name" value="Aldolase_TIM"/>
</dbReference>
<dbReference type="AlphaFoldDB" id="A0A381TU50"/>
<dbReference type="Pfam" id="PF22617">
    <property type="entry name" value="HCS_D2"/>
    <property type="match status" value="1"/>
</dbReference>
<dbReference type="EC" id="2.3.3.13" evidence="3"/>
<evidence type="ECO:0000256" key="1">
    <source>
        <dbReference type="ARBA" id="ARBA00004689"/>
    </source>
</evidence>